<name>A0A0F9R2M2_9ZZZZ</name>
<organism evidence="1">
    <name type="scientific">marine sediment metagenome</name>
    <dbReference type="NCBI Taxonomy" id="412755"/>
    <lineage>
        <taxon>unclassified sequences</taxon>
        <taxon>metagenomes</taxon>
        <taxon>ecological metagenomes</taxon>
    </lineage>
</organism>
<dbReference type="EMBL" id="LAZR01001512">
    <property type="protein sequence ID" value="KKN43427.1"/>
    <property type="molecule type" value="Genomic_DNA"/>
</dbReference>
<reference evidence="1" key="1">
    <citation type="journal article" date="2015" name="Nature">
        <title>Complex archaea that bridge the gap between prokaryotes and eukaryotes.</title>
        <authorList>
            <person name="Spang A."/>
            <person name="Saw J.H."/>
            <person name="Jorgensen S.L."/>
            <person name="Zaremba-Niedzwiedzka K."/>
            <person name="Martijn J."/>
            <person name="Lind A.E."/>
            <person name="van Eijk R."/>
            <person name="Schleper C."/>
            <person name="Guy L."/>
            <person name="Ettema T.J."/>
        </authorList>
    </citation>
    <scope>NUCLEOTIDE SEQUENCE</scope>
</reference>
<protein>
    <submittedName>
        <fullName evidence="1">Uncharacterized protein</fullName>
    </submittedName>
</protein>
<evidence type="ECO:0000313" key="1">
    <source>
        <dbReference type="EMBL" id="KKN43427.1"/>
    </source>
</evidence>
<gene>
    <name evidence="1" type="ORF">LCGC14_0703340</name>
</gene>
<proteinExistence type="predicted"/>
<comment type="caution">
    <text evidence="1">The sequence shown here is derived from an EMBL/GenBank/DDBJ whole genome shotgun (WGS) entry which is preliminary data.</text>
</comment>
<sequence>MDNFFKLSLCLLALSLNFIACQNEEPFVEDIDAERTLTVDSYVVDMMERTTSYDGSYDNIVDGASCIAIQFPYSVIANGSELTIANTEDFEKIEIILDTADAEQAFDAVDEVQRSVVIRYPVTATLSDQTEIVIDNEAVLEELARQCTEGGDDSDIECIDMTYPIGLFTYNTELQQTGSIVVNHDQELRRFLAGLADTDLLSIDFPITYIVHDSTEFTVNSNEALAEAMRKAVDSCDEDDDDDYNDNDFTKESLYSLLVTCSWEVKGPETISDDSPTQYQEETLFFMEDGILILDAEEAPEKQGKWSVSVSDFKVFVTMEFQDATEFNGSRYTYEIGDGLIKLEGGEMGDIRLEQRCDID</sequence>
<accession>A0A0F9R2M2</accession>
<dbReference type="AlphaFoldDB" id="A0A0F9R2M2"/>